<dbReference type="RefSeq" id="WP_113875432.1">
    <property type="nucleotide sequence ID" value="NZ_QNRF01000009.1"/>
</dbReference>
<dbReference type="SUPFAM" id="SSF51735">
    <property type="entry name" value="NAD(P)-binding Rossmann-fold domains"/>
    <property type="match status" value="1"/>
</dbReference>
<sequence>MTNVPLNQQTLSSLPDAIALPNYDRAQLKAGIVHIGVGGFHRSHEAFYTDQLLNQSQTLDWGICGIGLREADRQIATALAQQDYLYTLIEKHSNGEVKHRVIGAIIDFILAIDDAPAAIDKMAHEDTKIVSLTITEGGYYFNLASNEFDLSHPDVQHDLNNPNAPKMVFGFLTAALRKRRSAGLPAFTIQSCDNIQHNGDMTKKMLLAFVQQQDADLADWIEQEVKFPNAMVDRITPVTTREDIDELSNAGVTDAWPVVCESFHQWVIEDEFSNGRPAWEHTGAHFVSDVTPYETMKIRLLNAGHSVLGLLGSIHGHQTIDGCVADPLFASYLRRFMDIEATPVLDPVEGIDLEDYKDTLIQRFSNPNVKDHLSRICLESSSKLPKFLISTINENLANGGSIRYATLVIAAWCYYSDKGTDQTGQVLDIIDEMKEELHQAATNSKTDPLAFLKLHDVFGDLVKESSFTAEYKEMLETLYQTSNIATQMQSLMAEH</sequence>
<evidence type="ECO:0000259" key="5">
    <source>
        <dbReference type="Pfam" id="PF08125"/>
    </source>
</evidence>
<evidence type="ECO:0000259" key="4">
    <source>
        <dbReference type="Pfam" id="PF01232"/>
    </source>
</evidence>
<dbReference type="FunFam" id="3.40.50.720:FF:000129">
    <property type="entry name" value="D-mannonate oxidoreductase"/>
    <property type="match status" value="1"/>
</dbReference>
<evidence type="ECO:0000256" key="2">
    <source>
        <dbReference type="ARBA" id="ARBA00023027"/>
    </source>
</evidence>
<dbReference type="InterPro" id="IPR008927">
    <property type="entry name" value="6-PGluconate_DH-like_C_sf"/>
</dbReference>
<organism evidence="6 7">
    <name type="scientific">Marinomonas aquiplantarum</name>
    <dbReference type="NCBI Taxonomy" id="491951"/>
    <lineage>
        <taxon>Bacteria</taxon>
        <taxon>Pseudomonadati</taxon>
        <taxon>Pseudomonadota</taxon>
        <taxon>Gammaproteobacteria</taxon>
        <taxon>Oceanospirillales</taxon>
        <taxon>Oceanospirillaceae</taxon>
        <taxon>Marinomonas</taxon>
    </lineage>
</organism>
<dbReference type="Proteomes" id="UP000252086">
    <property type="component" value="Unassembled WGS sequence"/>
</dbReference>
<dbReference type="Gene3D" id="1.10.1040.10">
    <property type="entry name" value="N-(1-d-carboxylethyl)-l-norvaline Dehydrogenase, domain 2"/>
    <property type="match status" value="1"/>
</dbReference>
<keyword evidence="1" id="KW-0560">Oxidoreductase</keyword>
<dbReference type="OrthoDB" id="271711at2"/>
<dbReference type="Pfam" id="PF08125">
    <property type="entry name" value="Mannitol_dh_C"/>
    <property type="match status" value="1"/>
</dbReference>
<dbReference type="InterPro" id="IPR013131">
    <property type="entry name" value="Mannitol_DH_N"/>
</dbReference>
<dbReference type="PRINTS" id="PR00084">
    <property type="entry name" value="MTLDHDRGNASE"/>
</dbReference>
<protein>
    <submittedName>
        <fullName evidence="6">Mannitol 2-dehydrogenase</fullName>
    </submittedName>
</protein>
<accession>A0A366CUP4</accession>
<evidence type="ECO:0000256" key="3">
    <source>
        <dbReference type="ARBA" id="ARBA00061451"/>
    </source>
</evidence>
<dbReference type="SUPFAM" id="SSF48179">
    <property type="entry name" value="6-phosphogluconate dehydrogenase C-terminal domain-like"/>
    <property type="match status" value="1"/>
</dbReference>
<dbReference type="InterPro" id="IPR050988">
    <property type="entry name" value="Mannitol_DH/Oxidoreductase"/>
</dbReference>
<dbReference type="InterPro" id="IPR000669">
    <property type="entry name" value="Mannitol_DH"/>
</dbReference>
<keyword evidence="7" id="KW-1185">Reference proteome</keyword>
<comment type="similarity">
    <text evidence="3">Belongs to the mannitol dehydrogenase family. UxuB subfamily.</text>
</comment>
<gene>
    <name evidence="6" type="ORF">DFP76_10982</name>
</gene>
<dbReference type="GO" id="GO:0016616">
    <property type="term" value="F:oxidoreductase activity, acting on the CH-OH group of donors, NAD or NADP as acceptor"/>
    <property type="evidence" value="ECO:0007669"/>
    <property type="project" value="TreeGrafter"/>
</dbReference>
<name>A0A366CUP4_9GAMM</name>
<dbReference type="Pfam" id="PF01232">
    <property type="entry name" value="Mannitol_dh"/>
    <property type="match status" value="1"/>
</dbReference>
<dbReference type="InterPro" id="IPR036291">
    <property type="entry name" value="NAD(P)-bd_dom_sf"/>
</dbReference>
<dbReference type="EMBL" id="QNRF01000009">
    <property type="protein sequence ID" value="RBO80030.1"/>
    <property type="molecule type" value="Genomic_DNA"/>
</dbReference>
<reference evidence="6 7" key="1">
    <citation type="submission" date="2018-06" db="EMBL/GenBank/DDBJ databases">
        <title>Genomic Encyclopedia of Type Strains, Phase III (KMG-III): the genomes of soil and plant-associated and newly described type strains.</title>
        <authorList>
            <person name="Whitman W."/>
        </authorList>
    </citation>
    <scope>NUCLEOTIDE SEQUENCE [LARGE SCALE GENOMIC DNA]</scope>
    <source>
        <strain evidence="6 7">CECT 7732</strain>
    </source>
</reference>
<dbReference type="PROSITE" id="PS00974">
    <property type="entry name" value="MANNITOL_DHGENASE"/>
    <property type="match status" value="1"/>
</dbReference>
<dbReference type="InterPro" id="IPR013328">
    <property type="entry name" value="6PGD_dom2"/>
</dbReference>
<dbReference type="InterPro" id="IPR023027">
    <property type="entry name" value="Mannitol_DH_CS"/>
</dbReference>
<feature type="domain" description="Mannitol dehydrogenase N-terminal" evidence="4">
    <location>
        <begin position="31"/>
        <end position="280"/>
    </location>
</feature>
<dbReference type="Gene3D" id="3.40.50.720">
    <property type="entry name" value="NAD(P)-binding Rossmann-like Domain"/>
    <property type="match status" value="1"/>
</dbReference>
<comment type="caution">
    <text evidence="6">The sequence shown here is derived from an EMBL/GenBank/DDBJ whole genome shotgun (WGS) entry which is preliminary data.</text>
</comment>
<dbReference type="InterPro" id="IPR013118">
    <property type="entry name" value="Mannitol_DH_C"/>
</dbReference>
<dbReference type="PANTHER" id="PTHR43362">
    <property type="entry name" value="MANNITOL DEHYDROGENASE DSF1-RELATED"/>
    <property type="match status" value="1"/>
</dbReference>
<evidence type="ECO:0000256" key="1">
    <source>
        <dbReference type="ARBA" id="ARBA00023002"/>
    </source>
</evidence>
<dbReference type="PANTHER" id="PTHR43362:SF1">
    <property type="entry name" value="MANNITOL DEHYDROGENASE 2-RELATED"/>
    <property type="match status" value="1"/>
</dbReference>
<evidence type="ECO:0000313" key="6">
    <source>
        <dbReference type="EMBL" id="RBO80030.1"/>
    </source>
</evidence>
<proteinExistence type="inferred from homology"/>
<feature type="domain" description="Mannitol dehydrogenase C-terminal" evidence="5">
    <location>
        <begin position="289"/>
        <end position="478"/>
    </location>
</feature>
<keyword evidence="2" id="KW-0520">NAD</keyword>
<evidence type="ECO:0000313" key="7">
    <source>
        <dbReference type="Proteomes" id="UP000252086"/>
    </source>
</evidence>
<dbReference type="AlphaFoldDB" id="A0A366CUP4"/>
<dbReference type="GO" id="GO:0019594">
    <property type="term" value="P:mannitol metabolic process"/>
    <property type="evidence" value="ECO:0007669"/>
    <property type="project" value="InterPro"/>
</dbReference>